<dbReference type="GO" id="GO:0004636">
    <property type="term" value="F:phosphoribosyl-ATP diphosphatase activity"/>
    <property type="evidence" value="ECO:0007669"/>
    <property type="project" value="UniProtKB-EC"/>
</dbReference>
<dbReference type="EMBL" id="SDOX01000005">
    <property type="protein sequence ID" value="TFJ87730.1"/>
    <property type="molecule type" value="Genomic_DNA"/>
</dbReference>
<reference evidence="12 13" key="1">
    <citation type="submission" date="2019-01" db="EMBL/GenBank/DDBJ databases">
        <title>Nuclear Genome Assembly of the Microalgal Biofuel strain Nannochloropsis salina CCMP1776.</title>
        <authorList>
            <person name="Hovde B."/>
        </authorList>
    </citation>
    <scope>NUCLEOTIDE SEQUENCE [LARGE SCALE GENOMIC DNA]</scope>
    <source>
        <strain evidence="12 13">CCMP1776</strain>
    </source>
</reference>
<evidence type="ECO:0000256" key="10">
    <source>
        <dbReference type="ARBA" id="ARBA00023268"/>
    </source>
</evidence>
<evidence type="ECO:0000256" key="1">
    <source>
        <dbReference type="ARBA" id="ARBA00000024"/>
    </source>
</evidence>
<organism evidence="12 13">
    <name type="scientific">Nannochloropsis salina CCMP1776</name>
    <dbReference type="NCBI Taxonomy" id="1027361"/>
    <lineage>
        <taxon>Eukaryota</taxon>
        <taxon>Sar</taxon>
        <taxon>Stramenopiles</taxon>
        <taxon>Ochrophyta</taxon>
        <taxon>Eustigmatophyceae</taxon>
        <taxon>Eustigmatales</taxon>
        <taxon>Monodopsidaceae</taxon>
        <taxon>Microchloropsis</taxon>
        <taxon>Microchloropsis salina</taxon>
    </lineage>
</organism>
<dbReference type="InterPro" id="IPR021130">
    <property type="entry name" value="PRib-ATP_PPHydrolase-like"/>
</dbReference>
<gene>
    <name evidence="12" type="ORF">NSK_001080</name>
</gene>
<dbReference type="SUPFAM" id="SSF141734">
    <property type="entry name" value="HisI-like"/>
    <property type="match status" value="1"/>
</dbReference>
<keyword evidence="5" id="KW-0028">Amino-acid biosynthesis</keyword>
<evidence type="ECO:0000256" key="4">
    <source>
        <dbReference type="ARBA" id="ARBA00005204"/>
    </source>
</evidence>
<dbReference type="Gene3D" id="3.10.20.810">
    <property type="entry name" value="Phosphoribosyl-AMP cyclohydrolase"/>
    <property type="match status" value="1"/>
</dbReference>
<evidence type="ECO:0000256" key="2">
    <source>
        <dbReference type="ARBA" id="ARBA00001460"/>
    </source>
</evidence>
<sequence>MLIFKLPLEDVLSHPDLAKRYCLLGSVQLQTSESKALPSIVPEGLLQRHNIVLGPLTLGQVDEVRPWLHNGARKAFFAVPRETVVEHLKIQLAGLPRERVGVSVVLEGKDAVEADAVAGGHFLEHVTKLYEVASSVQINFGNDSIKSEEALISLANAIHHGIKCQGATSLSQELVVEAPASMQWSAEGIKALNKESIRVLLHGAPSEKLNCHRVAGVKELVLPLKQAAVDGVGAFLACLRTDRLDGLFTTVVVDECNVALGLVYSSAESVRTSVAELRGVYFSRSRGGLWRKGDSSGAVQELVGLDVDCDSDALRFVVRQRGKPPAFCHLNRRSCWQEDRGLGALQRTLEDRLHQAVEGSYTQKLFRDPDLLRHKLVEEAQELSEAKECEDVAAEAADVFYFAMVRCVAAGVTLEDIERHLDARTLKLQRRPGNAKAHRIDAAEKILSSPLPSRT</sequence>
<dbReference type="NCBIfam" id="TIGR03188">
    <property type="entry name" value="histidine_hisI"/>
    <property type="match status" value="1"/>
</dbReference>
<keyword evidence="13" id="KW-1185">Reference proteome</keyword>
<dbReference type="CDD" id="cd11546">
    <property type="entry name" value="NTP-PPase_His4"/>
    <property type="match status" value="1"/>
</dbReference>
<keyword evidence="6" id="KW-0547">Nucleotide-binding</keyword>
<evidence type="ECO:0000313" key="13">
    <source>
        <dbReference type="Proteomes" id="UP000355283"/>
    </source>
</evidence>
<name>A0A4D9D8I2_9STRA</name>
<dbReference type="InterPro" id="IPR002496">
    <property type="entry name" value="PRib_AMP_CycHydrolase_dom"/>
</dbReference>
<dbReference type="Proteomes" id="UP000355283">
    <property type="component" value="Unassembled WGS sequence"/>
</dbReference>
<keyword evidence="7" id="KW-0378">Hydrolase</keyword>
<comment type="caution">
    <text evidence="12">The sequence shown here is derived from an EMBL/GenBank/DDBJ whole genome shotgun (WGS) entry which is preliminary data.</text>
</comment>
<evidence type="ECO:0000256" key="8">
    <source>
        <dbReference type="ARBA" id="ARBA00022840"/>
    </source>
</evidence>
<dbReference type="PANTHER" id="PTHR42945">
    <property type="entry name" value="HISTIDINE BIOSYNTHESIS BIFUNCTIONAL PROTEIN"/>
    <property type="match status" value="1"/>
</dbReference>
<dbReference type="GO" id="GO:0000105">
    <property type="term" value="P:L-histidine biosynthetic process"/>
    <property type="evidence" value="ECO:0007669"/>
    <property type="project" value="UniProtKB-UniPathway"/>
</dbReference>
<comment type="catalytic activity">
    <reaction evidence="2">
        <text>1-(5-phospho-beta-D-ribosyl)-ATP + H2O = 1-(5-phospho-beta-D-ribosyl)-5'-AMP + diphosphate + H(+)</text>
        <dbReference type="Rhea" id="RHEA:22828"/>
        <dbReference type="ChEBI" id="CHEBI:15377"/>
        <dbReference type="ChEBI" id="CHEBI:15378"/>
        <dbReference type="ChEBI" id="CHEBI:33019"/>
        <dbReference type="ChEBI" id="CHEBI:59457"/>
        <dbReference type="ChEBI" id="CHEBI:73183"/>
        <dbReference type="EC" id="3.6.1.31"/>
    </reaction>
</comment>
<evidence type="ECO:0000256" key="3">
    <source>
        <dbReference type="ARBA" id="ARBA00005169"/>
    </source>
</evidence>
<feature type="domain" description="Phosphoribosyl-AMP cyclohydrolase" evidence="11">
    <location>
        <begin position="262"/>
        <end position="337"/>
    </location>
</feature>
<dbReference type="OrthoDB" id="1703565at2759"/>
<evidence type="ECO:0000313" key="12">
    <source>
        <dbReference type="EMBL" id="TFJ87730.1"/>
    </source>
</evidence>
<dbReference type="SUPFAM" id="SSF101386">
    <property type="entry name" value="all-alpha NTP pyrophosphatases"/>
    <property type="match status" value="1"/>
</dbReference>
<proteinExistence type="predicted"/>
<dbReference type="GO" id="GO:0005524">
    <property type="term" value="F:ATP binding"/>
    <property type="evidence" value="ECO:0007669"/>
    <property type="project" value="UniProtKB-KW"/>
</dbReference>
<comment type="pathway">
    <text evidence="4">Amino-acid biosynthesis; L-histidine biosynthesis; L-histidine from 5-phospho-alpha-D-ribose 1-diphosphate: step 2/9.</text>
</comment>
<keyword evidence="9" id="KW-0368">Histidine biosynthesis</keyword>
<protein>
    <recommendedName>
        <fullName evidence="11">Phosphoribosyl-AMP cyclohydrolase domain-containing protein</fullName>
    </recommendedName>
</protein>
<dbReference type="UniPathway" id="UPA00031">
    <property type="reaction ID" value="UER00007"/>
</dbReference>
<evidence type="ECO:0000256" key="7">
    <source>
        <dbReference type="ARBA" id="ARBA00022801"/>
    </source>
</evidence>
<dbReference type="Gene3D" id="1.10.287.1080">
    <property type="entry name" value="MazG-like"/>
    <property type="match status" value="1"/>
</dbReference>
<dbReference type="GO" id="GO:0004635">
    <property type="term" value="F:phosphoribosyl-AMP cyclohydrolase activity"/>
    <property type="evidence" value="ECO:0007669"/>
    <property type="project" value="UniProtKB-EC"/>
</dbReference>
<evidence type="ECO:0000259" key="11">
    <source>
        <dbReference type="Pfam" id="PF01502"/>
    </source>
</evidence>
<dbReference type="InterPro" id="IPR038019">
    <property type="entry name" value="PRib_AMP_CycHydrolase_sf"/>
</dbReference>
<dbReference type="Pfam" id="PF01502">
    <property type="entry name" value="PRA-CH"/>
    <property type="match status" value="1"/>
</dbReference>
<dbReference type="AlphaFoldDB" id="A0A4D9D8I2"/>
<accession>A0A4D9D8I2</accession>
<evidence type="ECO:0000256" key="5">
    <source>
        <dbReference type="ARBA" id="ARBA00022605"/>
    </source>
</evidence>
<keyword evidence="10" id="KW-0511">Multifunctional enzyme</keyword>
<dbReference type="PANTHER" id="PTHR42945:SF1">
    <property type="entry name" value="HISTIDINE BIOSYNTHESIS BIFUNCTIONAL PROTEIN HIS7"/>
    <property type="match status" value="1"/>
</dbReference>
<comment type="pathway">
    <text evidence="3">Amino-acid biosynthesis; L-histidine biosynthesis; L-histidine from 5-phospho-alpha-D-ribose 1-diphosphate: step 3/9.</text>
</comment>
<keyword evidence="8" id="KW-0067">ATP-binding</keyword>
<dbReference type="Pfam" id="PF01503">
    <property type="entry name" value="PRA-PH"/>
    <property type="match status" value="1"/>
</dbReference>
<evidence type="ECO:0000256" key="9">
    <source>
        <dbReference type="ARBA" id="ARBA00023102"/>
    </source>
</evidence>
<evidence type="ECO:0000256" key="6">
    <source>
        <dbReference type="ARBA" id="ARBA00022741"/>
    </source>
</evidence>
<comment type="catalytic activity">
    <reaction evidence="1">
        <text>1-(5-phospho-beta-D-ribosyl)-5'-AMP + H2O = 1-(5-phospho-beta-D-ribosyl)-5-[(5-phospho-beta-D-ribosylamino)methylideneamino]imidazole-4-carboxamide</text>
        <dbReference type="Rhea" id="RHEA:20049"/>
        <dbReference type="ChEBI" id="CHEBI:15377"/>
        <dbReference type="ChEBI" id="CHEBI:58435"/>
        <dbReference type="ChEBI" id="CHEBI:59457"/>
        <dbReference type="EC" id="3.5.4.19"/>
    </reaction>
</comment>
<dbReference type="InterPro" id="IPR008179">
    <property type="entry name" value="HisE"/>
</dbReference>